<dbReference type="InterPro" id="IPR044730">
    <property type="entry name" value="RNase_H-like_dom_plant"/>
</dbReference>
<proteinExistence type="predicted"/>
<dbReference type="Pfam" id="PF13456">
    <property type="entry name" value="RVT_3"/>
    <property type="match status" value="1"/>
</dbReference>
<evidence type="ECO:0000313" key="3">
    <source>
        <dbReference type="Proteomes" id="UP000594261"/>
    </source>
</evidence>
<evidence type="ECO:0000313" key="2">
    <source>
        <dbReference type="EnsemblPlants" id="QL11p039844:mrna"/>
    </source>
</evidence>
<feature type="domain" description="RNase H type-1" evidence="1">
    <location>
        <begin position="146"/>
        <end position="267"/>
    </location>
</feature>
<dbReference type="InParanoid" id="A0A7N2MZD8"/>
<dbReference type="GO" id="GO:0004523">
    <property type="term" value="F:RNA-DNA hybrid ribonuclease activity"/>
    <property type="evidence" value="ECO:0007669"/>
    <property type="project" value="InterPro"/>
</dbReference>
<dbReference type="AlphaFoldDB" id="A0A7N2MZD8"/>
<reference evidence="2 3" key="1">
    <citation type="journal article" date="2016" name="G3 (Bethesda)">
        <title>First Draft Assembly and Annotation of the Genome of a California Endemic Oak Quercus lobata Nee (Fagaceae).</title>
        <authorList>
            <person name="Sork V.L."/>
            <person name="Fitz-Gibbon S.T."/>
            <person name="Puiu D."/>
            <person name="Crepeau M."/>
            <person name="Gugger P.F."/>
            <person name="Sherman R."/>
            <person name="Stevens K."/>
            <person name="Langley C.H."/>
            <person name="Pellegrini M."/>
            <person name="Salzberg S.L."/>
        </authorList>
    </citation>
    <scope>NUCLEOTIDE SEQUENCE [LARGE SCALE GENOMIC DNA]</scope>
    <source>
        <strain evidence="2 3">cv. SW786</strain>
    </source>
</reference>
<dbReference type="InterPro" id="IPR036397">
    <property type="entry name" value="RNaseH_sf"/>
</dbReference>
<accession>A0A7N2MZD8</accession>
<sequence>MRPTAPCRKANPNAARFHLYTQRQRHPESLSHALISCDLALSVWSLWQDCPIEKLLNVKDFNDLVLHFCSPLLDKHLDFFFAIAWSIWHNRNKIIHNESRLPPGLNWDFAKNIIEEFEKASTWDYTPLQPPLHSWAAPSLGFAKVNVDGACSIDGSGISGVGVIIRDESGGVITALSKALPSHFPAEWTEFIALEQGILLAQELNLTHVIFKSDASSVISAISQGKTGGSMGHFVHSIRAANSYFFYCLFQHVKRDYNRAAYELAQVAKCNQVSNLWKCVIPPF</sequence>
<evidence type="ECO:0000259" key="1">
    <source>
        <dbReference type="Pfam" id="PF13456"/>
    </source>
</evidence>
<dbReference type="EnsemblPlants" id="QL11p039844:mrna">
    <property type="protein sequence ID" value="QL11p039844:mrna"/>
    <property type="gene ID" value="QL11p039844"/>
</dbReference>
<dbReference type="Gene3D" id="3.30.420.10">
    <property type="entry name" value="Ribonuclease H-like superfamily/Ribonuclease H"/>
    <property type="match status" value="1"/>
</dbReference>
<dbReference type="Proteomes" id="UP000594261">
    <property type="component" value="Chromosome 11"/>
</dbReference>
<dbReference type="CDD" id="cd06222">
    <property type="entry name" value="RNase_H_like"/>
    <property type="match status" value="1"/>
</dbReference>
<reference evidence="2" key="2">
    <citation type="submission" date="2021-01" db="UniProtKB">
        <authorList>
            <consortium name="EnsemblPlants"/>
        </authorList>
    </citation>
    <scope>IDENTIFICATION</scope>
</reference>
<dbReference type="Gramene" id="QL11p039844:mrna">
    <property type="protein sequence ID" value="QL11p039844:mrna"/>
    <property type="gene ID" value="QL11p039844"/>
</dbReference>
<dbReference type="PANTHER" id="PTHR47074">
    <property type="entry name" value="BNAC02G40300D PROTEIN"/>
    <property type="match status" value="1"/>
</dbReference>
<keyword evidence="3" id="KW-1185">Reference proteome</keyword>
<dbReference type="InterPro" id="IPR012337">
    <property type="entry name" value="RNaseH-like_sf"/>
</dbReference>
<dbReference type="SUPFAM" id="SSF53098">
    <property type="entry name" value="Ribonuclease H-like"/>
    <property type="match status" value="1"/>
</dbReference>
<dbReference type="InterPro" id="IPR002156">
    <property type="entry name" value="RNaseH_domain"/>
</dbReference>
<organism evidence="2 3">
    <name type="scientific">Quercus lobata</name>
    <name type="common">Valley oak</name>
    <dbReference type="NCBI Taxonomy" id="97700"/>
    <lineage>
        <taxon>Eukaryota</taxon>
        <taxon>Viridiplantae</taxon>
        <taxon>Streptophyta</taxon>
        <taxon>Embryophyta</taxon>
        <taxon>Tracheophyta</taxon>
        <taxon>Spermatophyta</taxon>
        <taxon>Magnoliopsida</taxon>
        <taxon>eudicotyledons</taxon>
        <taxon>Gunneridae</taxon>
        <taxon>Pentapetalae</taxon>
        <taxon>rosids</taxon>
        <taxon>fabids</taxon>
        <taxon>Fagales</taxon>
        <taxon>Fagaceae</taxon>
        <taxon>Quercus</taxon>
    </lineage>
</organism>
<protein>
    <recommendedName>
        <fullName evidence="1">RNase H type-1 domain-containing protein</fullName>
    </recommendedName>
</protein>
<name>A0A7N2MZD8_QUELO</name>
<dbReference type="EMBL" id="LRBV02000011">
    <property type="status" value="NOT_ANNOTATED_CDS"/>
    <property type="molecule type" value="Genomic_DNA"/>
</dbReference>
<dbReference type="PANTHER" id="PTHR47074:SF21">
    <property type="entry name" value="RNASE H TYPE-1 DOMAIN-CONTAINING PROTEIN"/>
    <property type="match status" value="1"/>
</dbReference>
<dbReference type="InterPro" id="IPR052929">
    <property type="entry name" value="RNase_H-like_EbsB-rel"/>
</dbReference>
<dbReference type="GO" id="GO:0003676">
    <property type="term" value="F:nucleic acid binding"/>
    <property type="evidence" value="ECO:0007669"/>
    <property type="project" value="InterPro"/>
</dbReference>
<dbReference type="OMA" id="PRCNTEP"/>